<feature type="region of interest" description="Disordered" evidence="1">
    <location>
        <begin position="1"/>
        <end position="88"/>
    </location>
</feature>
<proteinExistence type="predicted"/>
<feature type="compositionally biased region" description="Polar residues" evidence="1">
    <location>
        <begin position="273"/>
        <end position="285"/>
    </location>
</feature>
<keyword evidence="4" id="KW-1185">Reference proteome</keyword>
<feature type="compositionally biased region" description="Basic residues" evidence="1">
    <location>
        <begin position="46"/>
        <end position="56"/>
    </location>
</feature>
<dbReference type="InterPro" id="IPR029071">
    <property type="entry name" value="Ubiquitin-like_domsf"/>
</dbReference>
<accession>A0ABR0BV81</accession>
<dbReference type="Pfam" id="PF13881">
    <property type="entry name" value="Rad60-SLD_2"/>
    <property type="match status" value="1"/>
</dbReference>
<dbReference type="SUPFAM" id="SSF54236">
    <property type="entry name" value="Ubiquitin-like"/>
    <property type="match status" value="1"/>
</dbReference>
<evidence type="ECO:0000313" key="4">
    <source>
        <dbReference type="Proteomes" id="UP001287286"/>
    </source>
</evidence>
<organism evidence="3 4">
    <name type="scientific">Purpureocillium lilacinum</name>
    <name type="common">Paecilomyces lilacinus</name>
    <dbReference type="NCBI Taxonomy" id="33203"/>
    <lineage>
        <taxon>Eukaryota</taxon>
        <taxon>Fungi</taxon>
        <taxon>Dikarya</taxon>
        <taxon>Ascomycota</taxon>
        <taxon>Pezizomycotina</taxon>
        <taxon>Sordariomycetes</taxon>
        <taxon>Hypocreomycetidae</taxon>
        <taxon>Hypocreales</taxon>
        <taxon>Ophiocordycipitaceae</taxon>
        <taxon>Purpureocillium</taxon>
    </lineage>
</organism>
<sequence length="587" mass="63643">MLGNDKGPLESREGREGTPAPSAVPPRPDAAGQSSTAIGKTEQHTGHRWALHRRAGHSGTQTRTSSPSPVTRHLLSLQRPSSAEDGESEACWAKSESCRHGSLAWRLVDQSQSRIHHSTIPLHTHDSDCVERPAAISPADKGEASTFPLVRSAWRGSRSVLALSRFSTWRAPSKPRSLESAAGHPSSPTPVDPRLAAQLDVDAATLLRPHPTPSGLSHRWSSSPTETWYDPFPAAAHELRRAARFPHRLLVLSIRPPLVRSRHPAPPVRTPEMESTMSGGNSTSVDDARLEQPSDAVPMETIDQSSAPEKVALKAADGPASAQDAVPASTAAHGTPADSERPAHAEADAQATPQKGKDRDDDAPTPPSKERSDSMAIGPAQDDIRAVSHGATDNPVCNITLLLTSGSRHPYKLDAKYLTRRNVAMPEETESGQPDPFSISVYTLKELILREWRSDWEAKPASPSSIRLIHFGKLLDDKEQLKKYQFSTEAPNVVHMSIRPADLDEEEPKSGIMWTARCVFANQDGSALPGSAMVGGHIYGAMKADENDEASDSVPARVRRDVRALHIRIDALRPPSARHTHYSIVLC</sequence>
<name>A0ABR0BV81_PURLI</name>
<evidence type="ECO:0000259" key="2">
    <source>
        <dbReference type="Pfam" id="PF13881"/>
    </source>
</evidence>
<dbReference type="InterPro" id="IPR040015">
    <property type="entry name" value="UBL3-like"/>
</dbReference>
<reference evidence="3 4" key="1">
    <citation type="journal article" date="2024" name="Microbiol. Resour. Announc.">
        <title>Genome annotations for the ascomycete fungi Trichoderma harzianum, Trichoderma aggressivum, and Purpureocillium lilacinum.</title>
        <authorList>
            <person name="Beijen E.P.W."/>
            <person name="Ohm R.A."/>
        </authorList>
    </citation>
    <scope>NUCLEOTIDE SEQUENCE [LARGE SCALE GENOMIC DNA]</scope>
    <source>
        <strain evidence="3 4">CBS 150709</strain>
    </source>
</reference>
<gene>
    <name evidence="3" type="ORF">Purlil1_8153</name>
</gene>
<protein>
    <recommendedName>
        <fullName evidence="2">UBL3-like ubiquitin domain-containing protein</fullName>
    </recommendedName>
</protein>
<dbReference type="EMBL" id="JAWRVI010000031">
    <property type="protein sequence ID" value="KAK4087563.1"/>
    <property type="molecule type" value="Genomic_DNA"/>
</dbReference>
<dbReference type="PANTHER" id="PTHR13169:SF0">
    <property type="entry name" value="UBIQUITIN-LIKE PROTEIN 3"/>
    <property type="match status" value="1"/>
</dbReference>
<feature type="domain" description="UBL3-like ubiquitin" evidence="2">
    <location>
        <begin position="438"/>
        <end position="507"/>
    </location>
</feature>
<evidence type="ECO:0000256" key="1">
    <source>
        <dbReference type="SAM" id="MobiDB-lite"/>
    </source>
</evidence>
<comment type="caution">
    <text evidence="3">The sequence shown here is derived from an EMBL/GenBank/DDBJ whole genome shotgun (WGS) entry which is preliminary data.</text>
</comment>
<feature type="compositionally biased region" description="Basic and acidic residues" evidence="1">
    <location>
        <begin position="338"/>
        <end position="347"/>
    </location>
</feature>
<dbReference type="InterPro" id="IPR039540">
    <property type="entry name" value="UBL3-like_ubiquitin_dom"/>
</dbReference>
<feature type="region of interest" description="Disordered" evidence="1">
    <location>
        <begin position="312"/>
        <end position="377"/>
    </location>
</feature>
<evidence type="ECO:0000313" key="3">
    <source>
        <dbReference type="EMBL" id="KAK4087563.1"/>
    </source>
</evidence>
<feature type="compositionally biased region" description="Basic and acidic residues" evidence="1">
    <location>
        <begin position="7"/>
        <end position="16"/>
    </location>
</feature>
<dbReference type="PANTHER" id="PTHR13169">
    <property type="entry name" value="UBIQUITIN-LIKE PROTEIN 3 HCG-1 PROTEIN"/>
    <property type="match status" value="1"/>
</dbReference>
<feature type="compositionally biased region" description="Polar residues" evidence="1">
    <location>
        <begin position="58"/>
        <end position="69"/>
    </location>
</feature>
<feature type="compositionally biased region" description="Basic and acidic residues" evidence="1">
    <location>
        <begin position="355"/>
        <end position="373"/>
    </location>
</feature>
<dbReference type="Gene3D" id="3.10.20.90">
    <property type="entry name" value="Phosphatidylinositol 3-kinase Catalytic Subunit, Chain A, domain 1"/>
    <property type="match status" value="1"/>
</dbReference>
<dbReference type="Proteomes" id="UP001287286">
    <property type="component" value="Unassembled WGS sequence"/>
</dbReference>
<feature type="region of interest" description="Disordered" evidence="1">
    <location>
        <begin position="174"/>
        <end position="193"/>
    </location>
</feature>
<feature type="region of interest" description="Disordered" evidence="1">
    <location>
        <begin position="259"/>
        <end position="288"/>
    </location>
</feature>